<keyword evidence="4" id="KW-0695">RNA-directed DNA polymerase</keyword>
<evidence type="ECO:0000259" key="2">
    <source>
        <dbReference type="Pfam" id="PF03732"/>
    </source>
</evidence>
<feature type="domain" description="Reverse transcriptase Ty1/copia-type" evidence="3">
    <location>
        <begin position="848"/>
        <end position="967"/>
    </location>
</feature>
<dbReference type="EMBL" id="BKCJ010008892">
    <property type="protein sequence ID" value="GEU84429.1"/>
    <property type="molecule type" value="Genomic_DNA"/>
</dbReference>
<dbReference type="GO" id="GO:0003676">
    <property type="term" value="F:nucleic acid binding"/>
    <property type="evidence" value="ECO:0007669"/>
    <property type="project" value="InterPro"/>
</dbReference>
<sequence length="1403" mass="161598">MEELCQQTLNGQGGPIATIEIQAMNFGLKNNVIQQVQNSYQFHRLLGDDANKNLEKLLHVTQSIKVNGVTDDALRMYLFPHSLTHHAIAWFDSLPRNSITTFEQMAKMFLEKYFPPSMVTKLRNKITNFRQRPDESLFEAWERYKISIDRCPNHNMLPVTQIDTFYNRLTLRHRDTINAAEEIIALKAEMAEINKTLMKVLQINQQVKAVAHNYETYGGLHSYNDCPVTVGQTQNVYAAEAYNQGGELTLCVGNKAVTFNLDQTSRYSANYDAMSVNQIDLIDVACEEYSQEVLGFSMSRNPTPSVEPIVSTSSPTLTSFGDSNFLLEETDAFLAIDDEPILPKIDNSYYDPEGDILFLEEFLNDDPSSPPLPPQELKEFCTHKILMEDDFKPAVQHQRRVNLKIHEVIKKEVLKLLDVGLIYPISDSPLVSLMYCVPKKGGFTVVENKENELISTRLVMGWRVCIDYQKLNDATRKDHLPLPFMDQMLKRLSGNEYYFFLNGFSCYFKNPIAPQDQEKTTFTCPYGTFAYRRMPFRLCNAPGTFQRCMMAIFHNMIKKMMEVFMDNFSVFGNSFGTCLSHLDKMLKRCEDTNLCLNWEKIYFMVTEGIVLGHKISKNGIEVDKAKVDVIAKLPHPTTVKGENRASWSDKLDDALWAFRTAFKTPIGCTPYKLVYGKACHLTIELEHKAYWALKHCNYDLLTASDHRKIQLNDLNELCDQAYENSLIYKEKTKRIHDSKIKDRVFNVGDTLMPHLEDIYASPSEWIFTDSSYDDKAVLIRSKVNKNSEAHALVSYIQKQQRNNHKDFQHCLFACFLSQIEPKKISQALEDESWVDAMQEKLLQFQMQKVWILVDFPFGKKEIRTKWVYMNNNDERGIVVRNKVRLIAQGHRQEEGIDYDEVFALVARIKAIRIFLAFASYMGFKVYQMDMKSAFLYHTIDEEVYVLQPPGFVDPKFPNKVYKVVKAMVYTKLLELGMLLCLLSWRKKSWCDEFEELMKNSVKTASTPIETQKPLVKDEEAVDVDVHLYRFQVTPKNSHLQAVKRIFRYLKGQPKLGLWYPKVSSFNLEAYSNSDYDGANLDKKSTTDGLSISWQETYLMAMQKADYYGYFYYRGRMCCCCTLLCISFVDSESTIRLDAYEKKLIQVLKIHTNDNVVDLLTKAFDVSSKELASPKQTTLGKDISNPLMAGRLPKTTIPTSKSYNPTSCIKQFWTTAKVKTINDEVRIQGLIDEKRVNIKESSILRTLKLDDAEGTSCLANAKIFDGLAKMGYKKLSEKLTFYKAFFSPQWKFLIHTILQCLSAKTTSWNEFNSTMASAIICLATNQKFNFSSSSFVRPFECRNVRTIKYITTILDIKSQREYRKPWLYCGASVINKRHACDKDVKLLVRDHVALTLMLSSNGYL</sequence>
<protein>
    <submittedName>
        <fullName evidence="4">Reverse transcriptase domain-containing protein</fullName>
    </submittedName>
</protein>
<dbReference type="Gene3D" id="3.30.420.10">
    <property type="entry name" value="Ribonuclease H-like superfamily/Ribonuclease H"/>
    <property type="match status" value="1"/>
</dbReference>
<dbReference type="InterPro" id="IPR053134">
    <property type="entry name" value="RNA-dir_DNA_polymerase"/>
</dbReference>
<dbReference type="PANTHER" id="PTHR24559">
    <property type="entry name" value="TRANSPOSON TY3-I GAG-POL POLYPROTEIN"/>
    <property type="match status" value="1"/>
</dbReference>
<dbReference type="InterPro" id="IPR005162">
    <property type="entry name" value="Retrotrans_gag_dom"/>
</dbReference>
<dbReference type="InterPro" id="IPR043502">
    <property type="entry name" value="DNA/RNA_pol_sf"/>
</dbReference>
<keyword evidence="4" id="KW-0808">Transferase</keyword>
<keyword evidence="4" id="KW-0548">Nucleotidyltransferase</keyword>
<organism evidence="4">
    <name type="scientific">Tanacetum cinerariifolium</name>
    <name type="common">Dalmatian daisy</name>
    <name type="synonym">Chrysanthemum cinerariifolium</name>
    <dbReference type="NCBI Taxonomy" id="118510"/>
    <lineage>
        <taxon>Eukaryota</taxon>
        <taxon>Viridiplantae</taxon>
        <taxon>Streptophyta</taxon>
        <taxon>Embryophyta</taxon>
        <taxon>Tracheophyta</taxon>
        <taxon>Spermatophyta</taxon>
        <taxon>Magnoliopsida</taxon>
        <taxon>eudicotyledons</taxon>
        <taxon>Gunneridae</taxon>
        <taxon>Pentapetalae</taxon>
        <taxon>asterids</taxon>
        <taxon>campanulids</taxon>
        <taxon>Asterales</taxon>
        <taxon>Asteraceae</taxon>
        <taxon>Asteroideae</taxon>
        <taxon>Anthemideae</taxon>
        <taxon>Anthemidinae</taxon>
        <taxon>Tanacetum</taxon>
    </lineage>
</organism>
<feature type="domain" description="Reverse transcriptase" evidence="1">
    <location>
        <begin position="460"/>
        <end position="615"/>
    </location>
</feature>
<feature type="domain" description="Retrotransposon gag" evidence="2">
    <location>
        <begin position="78"/>
        <end position="167"/>
    </location>
</feature>
<dbReference type="GO" id="GO:0003964">
    <property type="term" value="F:RNA-directed DNA polymerase activity"/>
    <property type="evidence" value="ECO:0007669"/>
    <property type="project" value="UniProtKB-KW"/>
</dbReference>
<gene>
    <name evidence="4" type="ORF">Tci_056407</name>
</gene>
<reference evidence="4" key="1">
    <citation type="journal article" date="2019" name="Sci. Rep.">
        <title>Draft genome of Tanacetum cinerariifolium, the natural source of mosquito coil.</title>
        <authorList>
            <person name="Yamashiro T."/>
            <person name="Shiraishi A."/>
            <person name="Satake H."/>
            <person name="Nakayama K."/>
        </authorList>
    </citation>
    <scope>NUCLEOTIDE SEQUENCE</scope>
</reference>
<dbReference type="Gene3D" id="3.10.10.10">
    <property type="entry name" value="HIV Type 1 Reverse Transcriptase, subunit A, domain 1"/>
    <property type="match status" value="1"/>
</dbReference>
<comment type="caution">
    <text evidence="4">The sequence shown here is derived from an EMBL/GenBank/DDBJ whole genome shotgun (WGS) entry which is preliminary data.</text>
</comment>
<dbReference type="SUPFAM" id="SSF56672">
    <property type="entry name" value="DNA/RNA polymerases"/>
    <property type="match status" value="1"/>
</dbReference>
<dbReference type="InterPro" id="IPR043128">
    <property type="entry name" value="Rev_trsase/Diguanyl_cyclase"/>
</dbReference>
<evidence type="ECO:0000259" key="3">
    <source>
        <dbReference type="Pfam" id="PF07727"/>
    </source>
</evidence>
<dbReference type="InterPro" id="IPR013103">
    <property type="entry name" value="RVT_2"/>
</dbReference>
<evidence type="ECO:0000313" key="4">
    <source>
        <dbReference type="EMBL" id="GEU84429.1"/>
    </source>
</evidence>
<dbReference type="CDD" id="cd01647">
    <property type="entry name" value="RT_LTR"/>
    <property type="match status" value="1"/>
</dbReference>
<dbReference type="InterPro" id="IPR036397">
    <property type="entry name" value="RNaseH_sf"/>
</dbReference>
<dbReference type="Pfam" id="PF07727">
    <property type="entry name" value="RVT_2"/>
    <property type="match status" value="1"/>
</dbReference>
<evidence type="ECO:0000259" key="1">
    <source>
        <dbReference type="Pfam" id="PF00078"/>
    </source>
</evidence>
<accession>A0A6L2NFZ0</accession>
<dbReference type="Gene3D" id="3.30.70.270">
    <property type="match status" value="1"/>
</dbReference>
<name>A0A6L2NFZ0_TANCI</name>
<dbReference type="Pfam" id="PF00078">
    <property type="entry name" value="RVT_1"/>
    <property type="match status" value="1"/>
</dbReference>
<proteinExistence type="predicted"/>
<dbReference type="InterPro" id="IPR000477">
    <property type="entry name" value="RT_dom"/>
</dbReference>
<dbReference type="PANTHER" id="PTHR24559:SF444">
    <property type="entry name" value="REVERSE TRANSCRIPTASE DOMAIN-CONTAINING PROTEIN"/>
    <property type="match status" value="1"/>
</dbReference>
<dbReference type="Pfam" id="PF03732">
    <property type="entry name" value="Retrotrans_gag"/>
    <property type="match status" value="1"/>
</dbReference>